<feature type="domain" description="Methylated-DNA-[protein]-cysteine S-methyltransferase DNA binding" evidence="2">
    <location>
        <begin position="2"/>
        <end position="73"/>
    </location>
</feature>
<evidence type="ECO:0000259" key="2">
    <source>
        <dbReference type="Pfam" id="PF01035"/>
    </source>
</evidence>
<sequence>MLARVPAGRWTTYGDLAQLIGTAPQPLGRHLAICTERSPAHRVLAYDGTIPPGFRWTDPNDRRKPEDVLRSEGVSFPHGRADAGRRLTAADLKALVDAGV</sequence>
<dbReference type="InterPro" id="IPR014048">
    <property type="entry name" value="MethylDNA_cys_MeTrfase_DNA-bd"/>
</dbReference>
<dbReference type="InterPro" id="IPR036217">
    <property type="entry name" value="MethylDNA_cys_MeTrfase_DNAb"/>
</dbReference>
<dbReference type="RefSeq" id="WP_377388918.1">
    <property type="nucleotide sequence ID" value="NZ_JBHSAN010000014.1"/>
</dbReference>
<protein>
    <submittedName>
        <fullName evidence="3">MGMT family protein</fullName>
    </submittedName>
</protein>
<dbReference type="SUPFAM" id="SSF46767">
    <property type="entry name" value="Methylated DNA-protein cysteine methyltransferase, C-terminal domain"/>
    <property type="match status" value="1"/>
</dbReference>
<dbReference type="Pfam" id="PF01035">
    <property type="entry name" value="DNA_binding_1"/>
    <property type="match status" value="1"/>
</dbReference>
<dbReference type="Proteomes" id="UP001597478">
    <property type="component" value="Unassembled WGS sequence"/>
</dbReference>
<evidence type="ECO:0000256" key="1">
    <source>
        <dbReference type="ARBA" id="ARBA00022763"/>
    </source>
</evidence>
<gene>
    <name evidence="3" type="ORF">ACFS2C_05325</name>
</gene>
<name>A0ABW5W4V2_9PSEU</name>
<organism evidence="3 4">
    <name type="scientific">Prauserella oleivorans</name>
    <dbReference type="NCBI Taxonomy" id="1478153"/>
    <lineage>
        <taxon>Bacteria</taxon>
        <taxon>Bacillati</taxon>
        <taxon>Actinomycetota</taxon>
        <taxon>Actinomycetes</taxon>
        <taxon>Pseudonocardiales</taxon>
        <taxon>Pseudonocardiaceae</taxon>
        <taxon>Prauserella</taxon>
    </lineage>
</organism>
<dbReference type="InterPro" id="IPR036388">
    <property type="entry name" value="WH-like_DNA-bd_sf"/>
</dbReference>
<dbReference type="EMBL" id="JBHUOF010000005">
    <property type="protein sequence ID" value="MFD2798812.1"/>
    <property type="molecule type" value="Genomic_DNA"/>
</dbReference>
<keyword evidence="1" id="KW-0227">DNA damage</keyword>
<reference evidence="4" key="1">
    <citation type="journal article" date="2019" name="Int. J. Syst. Evol. Microbiol.">
        <title>The Global Catalogue of Microorganisms (GCM) 10K type strain sequencing project: providing services to taxonomists for standard genome sequencing and annotation.</title>
        <authorList>
            <consortium name="The Broad Institute Genomics Platform"/>
            <consortium name="The Broad Institute Genome Sequencing Center for Infectious Disease"/>
            <person name="Wu L."/>
            <person name="Ma J."/>
        </authorList>
    </citation>
    <scope>NUCLEOTIDE SEQUENCE [LARGE SCALE GENOMIC DNA]</scope>
    <source>
        <strain evidence="4">IBRC-M 10906</strain>
    </source>
</reference>
<dbReference type="Gene3D" id="1.10.10.10">
    <property type="entry name" value="Winged helix-like DNA-binding domain superfamily/Winged helix DNA-binding domain"/>
    <property type="match status" value="1"/>
</dbReference>
<accession>A0ABW5W4V2</accession>
<comment type="caution">
    <text evidence="3">The sequence shown here is derived from an EMBL/GenBank/DDBJ whole genome shotgun (WGS) entry which is preliminary data.</text>
</comment>
<keyword evidence="4" id="KW-1185">Reference proteome</keyword>
<evidence type="ECO:0000313" key="4">
    <source>
        <dbReference type="Proteomes" id="UP001597478"/>
    </source>
</evidence>
<evidence type="ECO:0000313" key="3">
    <source>
        <dbReference type="EMBL" id="MFD2798812.1"/>
    </source>
</evidence>
<proteinExistence type="predicted"/>